<dbReference type="Pfam" id="PF00733">
    <property type="entry name" value="Asn_synthase"/>
    <property type="match status" value="1"/>
</dbReference>
<dbReference type="InterPro" id="IPR014729">
    <property type="entry name" value="Rossmann-like_a/b/a_fold"/>
</dbReference>
<sequence length="598" mass="67904">MIGHLASFVRSSALNGGKEKVCGFIGGTKSTWNYDLALESIKHRGPDAGSLHLKGAIKVGFRRLSIIDISDAANQPMFAESNAGWVVFNGEIYGYQNLRKQLEKKGHTFRTNSDTEVLLNAYLEWDDNFTDHIDGMFAIAIWDARKHLLKLYRDRVGIKPLYYFYDGKNFAFASELKALEIACESEALQVDETSLYDFLGYRYVPAPKTLYKNCFKLPPAHQMVFNPVTGTTQEPRKYWSVEIPEEPRQVSIDECCDELRSLVSASVRDQMVADVPLGFFLSGGVDSSVVTASAAMTGSDISTFSIGFDSDSVSETPFAREVAKSFGTDHHERILSQSHAQELLPQLKVWFDEPFADESALPTFLVSQLARENVTVVLTGDGGDEVFGGYRTLPRFARYDRLPSWPKFMDSVTFTLGRSFGRHSPITRALNILEMAFSQGPELWAKIMAGMTQAAKRSYRSELGIPHDYEDWWHYRQFWRADIPLRTRLQLLDFHTFLPGLVLTKVDRTTMAVSLEARVPLLDRRIIEFSFCLPEDIRFYGGELKGLLRHAFRGILSDRILDRRKKGFGIPRYYFRDLNSGKAMQEHVLQSLFLSRDT</sequence>
<reference evidence="6" key="1">
    <citation type="submission" date="2018-05" db="EMBL/GenBank/DDBJ databases">
        <authorList>
            <person name="Lanie J.A."/>
            <person name="Ng W.-L."/>
            <person name="Kazmierczak K.M."/>
            <person name="Andrzejewski T.M."/>
            <person name="Davidsen T.M."/>
            <person name="Wayne K.J."/>
            <person name="Tettelin H."/>
            <person name="Glass J.I."/>
            <person name="Rusch D."/>
            <person name="Podicherti R."/>
            <person name="Tsui H.-C.T."/>
            <person name="Winkler M.E."/>
        </authorList>
    </citation>
    <scope>NUCLEOTIDE SEQUENCE</scope>
</reference>
<feature type="domain" description="Glutamine amidotransferase type-2" evidence="5">
    <location>
        <begin position="22"/>
        <end position="228"/>
    </location>
</feature>
<dbReference type="Pfam" id="PF13537">
    <property type="entry name" value="GATase_7"/>
    <property type="match status" value="1"/>
</dbReference>
<evidence type="ECO:0000313" key="6">
    <source>
        <dbReference type="EMBL" id="SVA58996.1"/>
    </source>
</evidence>
<dbReference type="SUPFAM" id="SSF52402">
    <property type="entry name" value="Adenine nucleotide alpha hydrolases-like"/>
    <property type="match status" value="1"/>
</dbReference>
<protein>
    <recommendedName>
        <fullName evidence="5">Glutamine amidotransferase type-2 domain-containing protein</fullName>
    </recommendedName>
</protein>
<dbReference type="Gene3D" id="3.40.50.620">
    <property type="entry name" value="HUPs"/>
    <property type="match status" value="1"/>
</dbReference>
<comment type="similarity">
    <text evidence="1">Belongs to the asparagine synthetase family.</text>
</comment>
<dbReference type="PIRSF" id="PIRSF001589">
    <property type="entry name" value="Asn_synthetase_glu-h"/>
    <property type="match status" value="1"/>
</dbReference>
<dbReference type="GO" id="GO:0006529">
    <property type="term" value="P:asparagine biosynthetic process"/>
    <property type="evidence" value="ECO:0007669"/>
    <property type="project" value="InterPro"/>
</dbReference>
<proteinExistence type="inferred from homology"/>
<dbReference type="EMBL" id="UINC01013696">
    <property type="protein sequence ID" value="SVA58996.1"/>
    <property type="molecule type" value="Genomic_DNA"/>
</dbReference>
<keyword evidence="4" id="KW-0315">Glutamine amidotransferase</keyword>
<dbReference type="GO" id="GO:0004066">
    <property type="term" value="F:asparagine synthase (glutamine-hydrolyzing) activity"/>
    <property type="evidence" value="ECO:0007669"/>
    <property type="project" value="InterPro"/>
</dbReference>
<dbReference type="InterPro" id="IPR029055">
    <property type="entry name" value="Ntn_hydrolases_N"/>
</dbReference>
<dbReference type="CDD" id="cd01991">
    <property type="entry name" value="Asn_synthase_B_C"/>
    <property type="match status" value="1"/>
</dbReference>
<dbReference type="AlphaFoldDB" id="A0A381X2H9"/>
<dbReference type="NCBIfam" id="TIGR01536">
    <property type="entry name" value="asn_synth_AEB"/>
    <property type="match status" value="1"/>
</dbReference>
<dbReference type="GO" id="GO:0005829">
    <property type="term" value="C:cytosol"/>
    <property type="evidence" value="ECO:0007669"/>
    <property type="project" value="TreeGrafter"/>
</dbReference>
<keyword evidence="3" id="KW-0067">ATP-binding</keyword>
<dbReference type="Gene3D" id="3.60.20.10">
    <property type="entry name" value="Glutamine Phosphoribosylpyrophosphate, subunit 1, domain 1"/>
    <property type="match status" value="1"/>
</dbReference>
<evidence type="ECO:0000259" key="5">
    <source>
        <dbReference type="PROSITE" id="PS51278"/>
    </source>
</evidence>
<dbReference type="InterPro" id="IPR033738">
    <property type="entry name" value="AsnB_N"/>
</dbReference>
<dbReference type="InterPro" id="IPR017932">
    <property type="entry name" value="GATase_2_dom"/>
</dbReference>
<dbReference type="PANTHER" id="PTHR43284:SF1">
    <property type="entry name" value="ASPARAGINE SYNTHETASE"/>
    <property type="match status" value="1"/>
</dbReference>
<organism evidence="6">
    <name type="scientific">marine metagenome</name>
    <dbReference type="NCBI Taxonomy" id="408172"/>
    <lineage>
        <taxon>unclassified sequences</taxon>
        <taxon>metagenomes</taxon>
        <taxon>ecological metagenomes</taxon>
    </lineage>
</organism>
<dbReference type="InterPro" id="IPR001962">
    <property type="entry name" value="Asn_synthase"/>
</dbReference>
<evidence type="ECO:0000256" key="4">
    <source>
        <dbReference type="ARBA" id="ARBA00022962"/>
    </source>
</evidence>
<dbReference type="SUPFAM" id="SSF56235">
    <property type="entry name" value="N-terminal nucleophile aminohydrolases (Ntn hydrolases)"/>
    <property type="match status" value="1"/>
</dbReference>
<evidence type="ECO:0000256" key="1">
    <source>
        <dbReference type="ARBA" id="ARBA00005752"/>
    </source>
</evidence>
<keyword evidence="2" id="KW-0547">Nucleotide-binding</keyword>
<gene>
    <name evidence="6" type="ORF">METZ01_LOCUS111850</name>
</gene>
<dbReference type="PANTHER" id="PTHR43284">
    <property type="entry name" value="ASPARAGINE SYNTHETASE (GLUTAMINE-HYDROLYZING)"/>
    <property type="match status" value="1"/>
</dbReference>
<dbReference type="InterPro" id="IPR006426">
    <property type="entry name" value="Asn_synth_AEB"/>
</dbReference>
<dbReference type="GO" id="GO:0005524">
    <property type="term" value="F:ATP binding"/>
    <property type="evidence" value="ECO:0007669"/>
    <property type="project" value="UniProtKB-KW"/>
</dbReference>
<name>A0A381X2H9_9ZZZZ</name>
<evidence type="ECO:0000256" key="3">
    <source>
        <dbReference type="ARBA" id="ARBA00022840"/>
    </source>
</evidence>
<dbReference type="InterPro" id="IPR051786">
    <property type="entry name" value="ASN_synthetase/amidase"/>
</dbReference>
<dbReference type="CDD" id="cd00712">
    <property type="entry name" value="AsnB"/>
    <property type="match status" value="1"/>
</dbReference>
<evidence type="ECO:0000256" key="2">
    <source>
        <dbReference type="ARBA" id="ARBA00022741"/>
    </source>
</evidence>
<dbReference type="PROSITE" id="PS51278">
    <property type="entry name" value="GATASE_TYPE_2"/>
    <property type="match status" value="1"/>
</dbReference>
<accession>A0A381X2H9</accession>